<dbReference type="PROSITE" id="PS00444">
    <property type="entry name" value="POLYPRENYL_SYNTHASE_2"/>
    <property type="match status" value="1"/>
</dbReference>
<keyword evidence="7" id="KW-0460">Magnesium</keyword>
<gene>
    <name evidence="13" type="ORF">EUAN_07690</name>
</gene>
<comment type="catalytic activity">
    <reaction evidence="11">
        <text>isopentenyl diphosphate + (2E)-geranyl diphosphate = (2E,6E)-farnesyl diphosphate + diphosphate</text>
        <dbReference type="Rhea" id="RHEA:19361"/>
        <dbReference type="ChEBI" id="CHEBI:33019"/>
        <dbReference type="ChEBI" id="CHEBI:58057"/>
        <dbReference type="ChEBI" id="CHEBI:128769"/>
        <dbReference type="ChEBI" id="CHEBI:175763"/>
        <dbReference type="EC" id="2.5.1.10"/>
    </reaction>
</comment>
<dbReference type="InterPro" id="IPR033749">
    <property type="entry name" value="Polyprenyl_synt_CS"/>
</dbReference>
<protein>
    <recommendedName>
        <fullName evidence="4">Farnesyl diphosphate synthase</fullName>
        <ecNumber evidence="3">2.5.1.10</ecNumber>
    </recommendedName>
    <alternativeName>
        <fullName evidence="10">(2E,6E)-farnesyl diphosphate synthase</fullName>
    </alternativeName>
    <alternativeName>
        <fullName evidence="9">Geranyltranstransferase</fullName>
    </alternativeName>
</protein>
<evidence type="ECO:0000256" key="9">
    <source>
        <dbReference type="ARBA" id="ARBA00032380"/>
    </source>
</evidence>
<dbReference type="PANTHER" id="PTHR43281:SF1">
    <property type="entry name" value="FARNESYL DIPHOSPHATE SYNTHASE"/>
    <property type="match status" value="1"/>
</dbReference>
<evidence type="ECO:0000256" key="1">
    <source>
        <dbReference type="ARBA" id="ARBA00001946"/>
    </source>
</evidence>
<dbReference type="SFLD" id="SFLDS00005">
    <property type="entry name" value="Isoprenoid_Synthase_Type_I"/>
    <property type="match status" value="1"/>
</dbReference>
<dbReference type="SFLD" id="SFLDG01017">
    <property type="entry name" value="Polyprenyl_Transferase_Like"/>
    <property type="match status" value="1"/>
</dbReference>
<organism evidence="13 14">
    <name type="scientific">Andreesenia angusta</name>
    <dbReference type="NCBI Taxonomy" id="39480"/>
    <lineage>
        <taxon>Bacteria</taxon>
        <taxon>Bacillati</taxon>
        <taxon>Bacillota</taxon>
        <taxon>Tissierellia</taxon>
        <taxon>Tissierellales</taxon>
        <taxon>Gottschalkiaceae</taxon>
        <taxon>Andreesenia</taxon>
    </lineage>
</organism>
<evidence type="ECO:0000256" key="10">
    <source>
        <dbReference type="ARBA" id="ARBA00032873"/>
    </source>
</evidence>
<comment type="similarity">
    <text evidence="2 12">Belongs to the FPP/GGPP synthase family.</text>
</comment>
<evidence type="ECO:0000256" key="7">
    <source>
        <dbReference type="ARBA" id="ARBA00022842"/>
    </source>
</evidence>
<evidence type="ECO:0000256" key="4">
    <source>
        <dbReference type="ARBA" id="ARBA00015100"/>
    </source>
</evidence>
<dbReference type="PANTHER" id="PTHR43281">
    <property type="entry name" value="FARNESYL DIPHOSPHATE SYNTHASE"/>
    <property type="match status" value="1"/>
</dbReference>
<evidence type="ECO:0000313" key="14">
    <source>
        <dbReference type="Proteomes" id="UP000180254"/>
    </source>
</evidence>
<evidence type="ECO:0000313" key="13">
    <source>
        <dbReference type="EMBL" id="OHW62985.1"/>
    </source>
</evidence>
<dbReference type="InterPro" id="IPR053378">
    <property type="entry name" value="Prenyl_diphosphate_synthase"/>
</dbReference>
<proteinExistence type="inferred from homology"/>
<dbReference type="FunFam" id="1.10.600.10:FF:000001">
    <property type="entry name" value="Geranylgeranyl diphosphate synthase"/>
    <property type="match status" value="1"/>
</dbReference>
<name>A0A1S1V9A0_9FIRM</name>
<dbReference type="Pfam" id="PF00348">
    <property type="entry name" value="polyprenyl_synt"/>
    <property type="match status" value="1"/>
</dbReference>
<keyword evidence="5 12" id="KW-0808">Transferase</keyword>
<dbReference type="AlphaFoldDB" id="A0A1S1V9A0"/>
<dbReference type="EMBL" id="MKIE01000002">
    <property type="protein sequence ID" value="OHW62985.1"/>
    <property type="molecule type" value="Genomic_DNA"/>
</dbReference>
<evidence type="ECO:0000256" key="11">
    <source>
        <dbReference type="ARBA" id="ARBA00049399"/>
    </source>
</evidence>
<keyword evidence="6" id="KW-0479">Metal-binding</keyword>
<evidence type="ECO:0000256" key="8">
    <source>
        <dbReference type="ARBA" id="ARBA00023229"/>
    </source>
</evidence>
<evidence type="ECO:0000256" key="12">
    <source>
        <dbReference type="RuleBase" id="RU004466"/>
    </source>
</evidence>
<comment type="cofactor">
    <cofactor evidence="1">
        <name>Mg(2+)</name>
        <dbReference type="ChEBI" id="CHEBI:18420"/>
    </cofactor>
</comment>
<dbReference type="InterPro" id="IPR000092">
    <property type="entry name" value="Polyprenyl_synt"/>
</dbReference>
<keyword evidence="8" id="KW-0414">Isoprene biosynthesis</keyword>
<dbReference type="EC" id="2.5.1.10" evidence="3"/>
<evidence type="ECO:0000256" key="2">
    <source>
        <dbReference type="ARBA" id="ARBA00006706"/>
    </source>
</evidence>
<dbReference type="InterPro" id="IPR008949">
    <property type="entry name" value="Isoprenoid_synthase_dom_sf"/>
</dbReference>
<dbReference type="GO" id="GO:0004337">
    <property type="term" value="F:(2E,6E)-farnesyl diphosphate synthase activity"/>
    <property type="evidence" value="ECO:0007669"/>
    <property type="project" value="UniProtKB-EC"/>
</dbReference>
<reference evidence="13 14" key="1">
    <citation type="submission" date="2016-09" db="EMBL/GenBank/DDBJ databases">
        <title>Genome sequence of Eubacterium angustum.</title>
        <authorList>
            <person name="Poehlein A."/>
            <person name="Daniel R."/>
        </authorList>
    </citation>
    <scope>NUCLEOTIDE SEQUENCE [LARGE SCALE GENOMIC DNA]</scope>
    <source>
        <strain evidence="13 14">DSM 1989</strain>
    </source>
</reference>
<dbReference type="CDD" id="cd00685">
    <property type="entry name" value="Trans_IPPS_HT"/>
    <property type="match status" value="1"/>
</dbReference>
<dbReference type="Gene3D" id="1.10.600.10">
    <property type="entry name" value="Farnesyl Diphosphate Synthase"/>
    <property type="match status" value="1"/>
</dbReference>
<dbReference type="GO" id="GO:0046872">
    <property type="term" value="F:metal ion binding"/>
    <property type="evidence" value="ECO:0007669"/>
    <property type="project" value="UniProtKB-KW"/>
</dbReference>
<dbReference type="PROSITE" id="PS00723">
    <property type="entry name" value="POLYPRENYL_SYNTHASE_1"/>
    <property type="match status" value="1"/>
</dbReference>
<keyword evidence="14" id="KW-1185">Reference proteome</keyword>
<dbReference type="GO" id="GO:0005737">
    <property type="term" value="C:cytoplasm"/>
    <property type="evidence" value="ECO:0007669"/>
    <property type="project" value="UniProtKB-ARBA"/>
</dbReference>
<accession>A0A1S1V9A0</accession>
<dbReference type="RefSeq" id="WP_071061862.1">
    <property type="nucleotide sequence ID" value="NZ_MKIE01000002.1"/>
</dbReference>
<evidence type="ECO:0000256" key="3">
    <source>
        <dbReference type="ARBA" id="ARBA00012439"/>
    </source>
</evidence>
<sequence length="296" mass="32700">MFKEEMGEIKTFIEEEIEKLFRVPSSPQSVVFESMRYSMTAGGKRIRPILALKTYEIVSGKSYRDIVKFAVAIEMIHTYSLVHDDLPAMDNDDYRRGKPTNHRVYGDDMAILAGDGLLNLAYETMFGLIAGSEEKEKYTAASLEVASASGVNGMIGGQVVDILSDRKDMDSGTLDYIHKNKTSRLIESSIISGAILGGASGEEMESLKLYAESIGLMFQIRDDILDRIGSSEELGKTAGIDEINDKMTYVTVHGLEKSLEKATELCETARAALGRMKGKDTEFLEGLVDYLVCRKA</sequence>
<dbReference type="NCBIfam" id="NF045485">
    <property type="entry name" value="FPPsyn"/>
    <property type="match status" value="1"/>
</dbReference>
<dbReference type="STRING" id="39480.EUAN_07690"/>
<evidence type="ECO:0000256" key="5">
    <source>
        <dbReference type="ARBA" id="ARBA00022679"/>
    </source>
</evidence>
<dbReference type="SUPFAM" id="SSF48576">
    <property type="entry name" value="Terpenoid synthases"/>
    <property type="match status" value="1"/>
</dbReference>
<dbReference type="Proteomes" id="UP000180254">
    <property type="component" value="Unassembled WGS sequence"/>
</dbReference>
<dbReference type="GO" id="GO:0016114">
    <property type="term" value="P:terpenoid biosynthetic process"/>
    <property type="evidence" value="ECO:0007669"/>
    <property type="project" value="UniProtKB-ARBA"/>
</dbReference>
<comment type="caution">
    <text evidence="13">The sequence shown here is derived from an EMBL/GenBank/DDBJ whole genome shotgun (WGS) entry which is preliminary data.</text>
</comment>
<evidence type="ECO:0000256" key="6">
    <source>
        <dbReference type="ARBA" id="ARBA00022723"/>
    </source>
</evidence>